<dbReference type="Proteomes" id="UP000178429">
    <property type="component" value="Unassembled WGS sequence"/>
</dbReference>
<feature type="domain" description="YcaO" evidence="1">
    <location>
        <begin position="66"/>
        <end position="442"/>
    </location>
</feature>
<accession>A0A1F8C462</accession>
<evidence type="ECO:0000313" key="3">
    <source>
        <dbReference type="Proteomes" id="UP000178429"/>
    </source>
</evidence>
<evidence type="ECO:0000313" key="2">
    <source>
        <dbReference type="EMBL" id="OGM70498.1"/>
    </source>
</evidence>
<dbReference type="Gene3D" id="3.30.1330.230">
    <property type="match status" value="1"/>
</dbReference>
<dbReference type="NCBIfam" id="TIGR03604">
    <property type="entry name" value="TOMM_cyclo_SagD"/>
    <property type="match status" value="1"/>
</dbReference>
<reference evidence="2 3" key="1">
    <citation type="journal article" date="2016" name="Nat. Commun.">
        <title>Thousands of microbial genomes shed light on interconnected biogeochemical processes in an aquifer system.</title>
        <authorList>
            <person name="Anantharaman K."/>
            <person name="Brown C.T."/>
            <person name="Hug L.A."/>
            <person name="Sharon I."/>
            <person name="Castelle C.J."/>
            <person name="Probst A.J."/>
            <person name="Thomas B.C."/>
            <person name="Singh A."/>
            <person name="Wilkins M.J."/>
            <person name="Karaoz U."/>
            <person name="Brodie E.L."/>
            <person name="Williams K.H."/>
            <person name="Hubbard S.S."/>
            <person name="Banfield J.F."/>
        </authorList>
    </citation>
    <scope>NUCLEOTIDE SEQUENCE [LARGE SCALE GENOMIC DNA]</scope>
</reference>
<organism evidence="2 3">
    <name type="scientific">Candidatus Woesebacteria bacterium RIFCSPLOWO2_01_FULL_44_14</name>
    <dbReference type="NCBI Taxonomy" id="1802525"/>
    <lineage>
        <taxon>Bacteria</taxon>
        <taxon>Candidatus Woeseibacteriota</taxon>
    </lineage>
</organism>
<dbReference type="InterPro" id="IPR027624">
    <property type="entry name" value="TOMM_cyclo_SagD"/>
</dbReference>
<dbReference type="AlphaFoldDB" id="A0A1F8C462"/>
<dbReference type="PROSITE" id="PS51664">
    <property type="entry name" value="YCAO"/>
    <property type="match status" value="1"/>
</dbReference>
<dbReference type="Gene3D" id="3.30.160.660">
    <property type="match status" value="1"/>
</dbReference>
<proteinExistence type="predicted"/>
<gene>
    <name evidence="2" type="ORF">A2975_01830</name>
</gene>
<dbReference type="Pfam" id="PF02624">
    <property type="entry name" value="YcaO"/>
    <property type="match status" value="1"/>
</dbReference>
<evidence type="ECO:0000259" key="1">
    <source>
        <dbReference type="PROSITE" id="PS51664"/>
    </source>
</evidence>
<name>A0A1F8C462_9BACT</name>
<protein>
    <recommendedName>
        <fullName evidence="1">YcaO domain-containing protein</fullName>
    </recommendedName>
</protein>
<dbReference type="STRING" id="1802525.A2975_01830"/>
<sequence>MLGVFFMKKDFISLIKNLSPVLREIKLVESFERVRQHYDEPKFWYYSASINDKHLKHDGAHFHSEASGVSFFSQNLAVLKALAEAIERYNNFAFFDEDIDFEGSYSKIKMDAINPTKFVYFSDKQLRQAKYKKFRIGNKSTFRWTEMRSLDGKKSYLVPCQAIYLSYQRTRSEPALYPSISTGAAGHSGLQAAILSGIYEVIERDAFMIYYLNKLKPKRYDLSSSNNEKIKKLLETAERYKLKIFSLDIKTDLSVPAVASVVIDDSGFSKAVSVGLKAHLDTESAIIGSINEAFHTRTWIREAYIQNPTSVLKSKLIKNSTIKNRGLFWYSPESISKLNFFINDLDFEKIKPANIELSVQNQLHILKKILEDIGYKVYYKDISSKYFKDIPFKVVKIIIPGMQPVYLNENYPLHGGERLQSVPVRLGYKNKMNLNTYPHPFL</sequence>
<dbReference type="PANTHER" id="PTHR37809">
    <property type="entry name" value="RIBOSOMAL PROTEIN S12 METHYLTHIOTRANSFERASE ACCESSORY FACTOR YCAO"/>
    <property type="match status" value="1"/>
</dbReference>
<dbReference type="EMBL" id="MGHL01000004">
    <property type="protein sequence ID" value="OGM70498.1"/>
    <property type="molecule type" value="Genomic_DNA"/>
</dbReference>
<dbReference type="Gene3D" id="3.30.40.250">
    <property type="match status" value="1"/>
</dbReference>
<comment type="caution">
    <text evidence="2">The sequence shown here is derived from an EMBL/GenBank/DDBJ whole genome shotgun (WGS) entry which is preliminary data.</text>
</comment>
<dbReference type="PANTHER" id="PTHR37809:SF1">
    <property type="entry name" value="RIBOSOMAL PROTEIN S12 METHYLTHIOTRANSFERASE ACCESSORY FACTOR YCAO"/>
    <property type="match status" value="1"/>
</dbReference>
<dbReference type="InterPro" id="IPR003776">
    <property type="entry name" value="YcaO-like_dom"/>
</dbReference>